<dbReference type="SUPFAM" id="SSF51658">
    <property type="entry name" value="Xylose isomerase-like"/>
    <property type="match status" value="1"/>
</dbReference>
<dbReference type="Proteomes" id="UP000462212">
    <property type="component" value="Unassembled WGS sequence"/>
</dbReference>
<evidence type="ECO:0000259" key="2">
    <source>
        <dbReference type="Pfam" id="PF01261"/>
    </source>
</evidence>
<sequence>MPYSKASLSSIPFSYASVSVGSPSTPLPEKLSAISSAGFTAIELGFPDLLSFSSSHLGRNVEEDDYDSLCEAGKEVKKLCEEKGLSIMMLQPFSNFEGWEDGSKEREDAFLRASGWVRIMTAVGTDMLQVGSTDSPSPTTNPPSPSRLAADLASLADLLAPHSFRLAYENWCWATYAPTWSTVWDIVQLANRPNIGLCLDTFQTICGEYGDPTTTSTLIQSAGLQQKLEHNLTVSLKALQESVPADKIYVLQLSDAYRPPMPFKEDGEDGEGNEEPPGGDGGTKIRARAKWSHDYRPYLYNGGAFTPQCVEMCKAVLGTGFSGWFSVEVFDGRNKGGEADMKAFCEGAMESCRTLIGDCGDAVSERTEQAE</sequence>
<dbReference type="Gene3D" id="3.20.20.150">
    <property type="entry name" value="Divalent-metal-dependent TIM barrel enzymes"/>
    <property type="match status" value="1"/>
</dbReference>
<gene>
    <name evidence="3" type="primary">qa-4</name>
    <name evidence="3" type="ORF">LSUB1_G008753</name>
</gene>
<protein>
    <submittedName>
        <fullName evidence="3">3-dehydroshikimate dehydratase</fullName>
    </submittedName>
</protein>
<evidence type="ECO:0000313" key="3">
    <source>
        <dbReference type="EMBL" id="TVY31393.1"/>
    </source>
</evidence>
<dbReference type="InterPro" id="IPR036237">
    <property type="entry name" value="Xyl_isomerase-like_sf"/>
</dbReference>
<dbReference type="PANTHER" id="PTHR12110">
    <property type="entry name" value="HYDROXYPYRUVATE ISOMERASE"/>
    <property type="match status" value="1"/>
</dbReference>
<dbReference type="EMBL" id="QGMJ01001562">
    <property type="protein sequence ID" value="TVY31393.1"/>
    <property type="molecule type" value="Genomic_DNA"/>
</dbReference>
<feature type="domain" description="Xylose isomerase-like TIM barrel" evidence="2">
    <location>
        <begin position="32"/>
        <end position="336"/>
    </location>
</feature>
<dbReference type="OrthoDB" id="5360893at2759"/>
<accession>A0A8H8RA66</accession>
<organism evidence="3 4">
    <name type="scientific">Lachnellula subtilissima</name>
    <dbReference type="NCBI Taxonomy" id="602034"/>
    <lineage>
        <taxon>Eukaryota</taxon>
        <taxon>Fungi</taxon>
        <taxon>Dikarya</taxon>
        <taxon>Ascomycota</taxon>
        <taxon>Pezizomycotina</taxon>
        <taxon>Leotiomycetes</taxon>
        <taxon>Helotiales</taxon>
        <taxon>Lachnaceae</taxon>
        <taxon>Lachnellula</taxon>
    </lineage>
</organism>
<dbReference type="Pfam" id="PF01261">
    <property type="entry name" value="AP_endonuc_2"/>
    <property type="match status" value="1"/>
</dbReference>
<name>A0A8H8RA66_9HELO</name>
<evidence type="ECO:0000256" key="1">
    <source>
        <dbReference type="SAM" id="MobiDB-lite"/>
    </source>
</evidence>
<comment type="caution">
    <text evidence="3">The sequence shown here is derived from an EMBL/GenBank/DDBJ whole genome shotgun (WGS) entry which is preliminary data.</text>
</comment>
<dbReference type="InterPro" id="IPR050312">
    <property type="entry name" value="IolE/XylAMocC-like"/>
</dbReference>
<dbReference type="PANTHER" id="PTHR12110:SF56">
    <property type="entry name" value="DEHYDRATASE, PUTATIVE (AFU_ORTHOLOGUE AFUA_6G08740)-RELATED"/>
    <property type="match status" value="1"/>
</dbReference>
<dbReference type="InterPro" id="IPR013022">
    <property type="entry name" value="Xyl_isomerase-like_TIM-brl"/>
</dbReference>
<feature type="region of interest" description="Disordered" evidence="1">
    <location>
        <begin position="259"/>
        <end position="284"/>
    </location>
</feature>
<proteinExistence type="predicted"/>
<keyword evidence="4" id="KW-1185">Reference proteome</keyword>
<dbReference type="AlphaFoldDB" id="A0A8H8RA66"/>
<reference evidence="3 4" key="1">
    <citation type="submission" date="2018-05" db="EMBL/GenBank/DDBJ databases">
        <title>Genome sequencing and assembly of the regulated plant pathogen Lachnellula willkommii and related sister species for the development of diagnostic species identification markers.</title>
        <authorList>
            <person name="Giroux E."/>
            <person name="Bilodeau G."/>
        </authorList>
    </citation>
    <scope>NUCLEOTIDE SEQUENCE [LARGE SCALE GENOMIC DNA]</scope>
    <source>
        <strain evidence="3 4">CBS 197.66</strain>
    </source>
</reference>
<evidence type="ECO:0000313" key="4">
    <source>
        <dbReference type="Proteomes" id="UP000462212"/>
    </source>
</evidence>